<dbReference type="Proteomes" id="UP001500713">
    <property type="component" value="Unassembled WGS sequence"/>
</dbReference>
<evidence type="ECO:0000259" key="6">
    <source>
        <dbReference type="Pfam" id="PF00717"/>
    </source>
</evidence>
<evidence type="ECO:0000313" key="7">
    <source>
        <dbReference type="EMBL" id="GAA0486711.1"/>
    </source>
</evidence>
<dbReference type="InterPro" id="IPR019756">
    <property type="entry name" value="Pept_S26A_signal_pept_1_Ser-AS"/>
</dbReference>
<keyword evidence="1" id="KW-0645">Protease</keyword>
<gene>
    <name evidence="7" type="ORF">GCM10009096_31900</name>
</gene>
<dbReference type="Pfam" id="PF00717">
    <property type="entry name" value="Peptidase_S24"/>
    <property type="match status" value="1"/>
</dbReference>
<evidence type="ECO:0000313" key="8">
    <source>
        <dbReference type="Proteomes" id="UP001500713"/>
    </source>
</evidence>
<organism evidence="7 8">
    <name type="scientific">Parasphingorhabdus litoris</name>
    <dbReference type="NCBI Taxonomy" id="394733"/>
    <lineage>
        <taxon>Bacteria</taxon>
        <taxon>Pseudomonadati</taxon>
        <taxon>Pseudomonadota</taxon>
        <taxon>Alphaproteobacteria</taxon>
        <taxon>Sphingomonadales</taxon>
        <taxon>Sphingomonadaceae</taxon>
        <taxon>Parasphingorhabdus</taxon>
    </lineage>
</organism>
<evidence type="ECO:0000256" key="1">
    <source>
        <dbReference type="ARBA" id="ARBA00022670"/>
    </source>
</evidence>
<dbReference type="PROSITE" id="PS00501">
    <property type="entry name" value="SPASE_I_1"/>
    <property type="match status" value="1"/>
</dbReference>
<dbReference type="EMBL" id="BAAAEM010000003">
    <property type="protein sequence ID" value="GAA0486711.1"/>
    <property type="molecule type" value="Genomic_DNA"/>
</dbReference>
<dbReference type="PANTHER" id="PTHR40661">
    <property type="match status" value="1"/>
</dbReference>
<evidence type="ECO:0000256" key="4">
    <source>
        <dbReference type="ARBA" id="ARBA00023125"/>
    </source>
</evidence>
<keyword evidence="3" id="KW-0805">Transcription regulation</keyword>
<keyword evidence="5" id="KW-0804">Transcription</keyword>
<evidence type="ECO:0000256" key="2">
    <source>
        <dbReference type="ARBA" id="ARBA00022801"/>
    </source>
</evidence>
<dbReference type="RefSeq" id="WP_229955713.1">
    <property type="nucleotide sequence ID" value="NZ_BAAAEM010000003.1"/>
</dbReference>
<dbReference type="SUPFAM" id="SSF51306">
    <property type="entry name" value="LexA/Signal peptidase"/>
    <property type="match status" value="1"/>
</dbReference>
<dbReference type="InterPro" id="IPR039418">
    <property type="entry name" value="LexA-like"/>
</dbReference>
<accession>A0ABP3KY79</accession>
<dbReference type="Gene3D" id="2.10.109.10">
    <property type="entry name" value="Umud Fragment, subunit A"/>
    <property type="match status" value="1"/>
</dbReference>
<protein>
    <recommendedName>
        <fullName evidence="6">Peptidase S24/S26A/S26B/S26C domain-containing protein</fullName>
    </recommendedName>
</protein>
<dbReference type="CDD" id="cd06529">
    <property type="entry name" value="S24_LexA-like"/>
    <property type="match status" value="1"/>
</dbReference>
<keyword evidence="4" id="KW-0238">DNA-binding</keyword>
<dbReference type="InterPro" id="IPR015927">
    <property type="entry name" value="Peptidase_S24_S26A/B/C"/>
</dbReference>
<evidence type="ECO:0000256" key="3">
    <source>
        <dbReference type="ARBA" id="ARBA00023015"/>
    </source>
</evidence>
<proteinExistence type="predicted"/>
<keyword evidence="8" id="KW-1185">Reference proteome</keyword>
<reference evidence="8" key="1">
    <citation type="journal article" date="2019" name="Int. J. Syst. Evol. Microbiol.">
        <title>The Global Catalogue of Microorganisms (GCM) 10K type strain sequencing project: providing services to taxonomists for standard genome sequencing and annotation.</title>
        <authorList>
            <consortium name="The Broad Institute Genomics Platform"/>
            <consortium name="The Broad Institute Genome Sequencing Center for Infectious Disease"/>
            <person name="Wu L."/>
            <person name="Ma J."/>
        </authorList>
    </citation>
    <scope>NUCLEOTIDE SEQUENCE [LARGE SCALE GENOMIC DNA]</scope>
    <source>
        <strain evidence="8">JCM 14162</strain>
    </source>
</reference>
<keyword evidence="2" id="KW-0378">Hydrolase</keyword>
<evidence type="ECO:0000256" key="5">
    <source>
        <dbReference type="ARBA" id="ARBA00023163"/>
    </source>
</evidence>
<comment type="caution">
    <text evidence="7">The sequence shown here is derived from an EMBL/GenBank/DDBJ whole genome shotgun (WGS) entry which is preliminary data.</text>
</comment>
<feature type="domain" description="Peptidase S24/S26A/S26B/S26C" evidence="6">
    <location>
        <begin position="100"/>
        <end position="218"/>
    </location>
</feature>
<sequence>MVQKIPALGDDPRANLERLIRENGDDFSSLSRMLGKNPAYIQQYIKRGTPKKLDEEDRRKLAEFYAIDEQLLGANIPAAPHMSSQRNQNMIRIRQLQLGASAGPGSLADDEAVQDSMAFGARWLKQIGTDPDKLSLIVVDGDSMDPTLCDGDDIMVDHSAAERPLRDGIYVLRMDDVLLVKRLALRPSGQLSIRSDNDRYPDWDDIDPSEVNIIGRVVWKGRRL</sequence>
<name>A0ABP3KY79_9SPHN</name>
<dbReference type="InterPro" id="IPR036286">
    <property type="entry name" value="LexA/Signal_pep-like_sf"/>
</dbReference>
<dbReference type="PANTHER" id="PTHR40661:SF3">
    <property type="entry name" value="FELS-1 PROPHAGE TRANSCRIPTIONAL REGULATOR"/>
    <property type="match status" value="1"/>
</dbReference>